<dbReference type="Proteomes" id="UP000642070">
    <property type="component" value="Unassembled WGS sequence"/>
</dbReference>
<gene>
    <name evidence="2" type="ORF">GCM10007977_064270</name>
</gene>
<dbReference type="RefSeq" id="WP_190253732.1">
    <property type="nucleotide sequence ID" value="NZ_BMPI01000035.1"/>
</dbReference>
<sequence>MTRDRTLLEQSRHGKATAGVASVAVFVLCVIVQDLLQVGVYINATLSAAVAGLAYIVVRAVADPLFFDHGDEGEADEHWADDGSGEREGWSAHHIRQLSPHSAWAHGAILDGAPVQAVADPEPAGAPQPAPAYAPVVYDLDWLVDRLRPGRHRKPEAGAR</sequence>
<comment type="caution">
    <text evidence="2">The sequence shown here is derived from an EMBL/GenBank/DDBJ whole genome shotgun (WGS) entry which is preliminary data.</text>
</comment>
<protein>
    <submittedName>
        <fullName evidence="2">Uncharacterized protein</fullName>
    </submittedName>
</protein>
<reference evidence="2" key="2">
    <citation type="submission" date="2020-09" db="EMBL/GenBank/DDBJ databases">
        <authorList>
            <person name="Sun Q."/>
            <person name="Ohkuma M."/>
        </authorList>
    </citation>
    <scope>NUCLEOTIDE SEQUENCE</scope>
    <source>
        <strain evidence="2">JCM 19831</strain>
    </source>
</reference>
<keyword evidence="1" id="KW-1133">Transmembrane helix</keyword>
<evidence type="ECO:0000256" key="1">
    <source>
        <dbReference type="SAM" id="Phobius"/>
    </source>
</evidence>
<reference evidence="2" key="1">
    <citation type="journal article" date="2014" name="Int. J. Syst. Evol. Microbiol.">
        <title>Complete genome sequence of Corynebacterium casei LMG S-19264T (=DSM 44701T), isolated from a smear-ripened cheese.</title>
        <authorList>
            <consortium name="US DOE Joint Genome Institute (JGI-PGF)"/>
            <person name="Walter F."/>
            <person name="Albersmeier A."/>
            <person name="Kalinowski J."/>
            <person name="Ruckert C."/>
        </authorList>
    </citation>
    <scope>NUCLEOTIDE SEQUENCE</scope>
    <source>
        <strain evidence="2">JCM 19831</strain>
    </source>
</reference>
<keyword evidence="3" id="KW-1185">Reference proteome</keyword>
<dbReference type="AlphaFoldDB" id="A0A917U300"/>
<feature type="transmembrane region" description="Helical" evidence="1">
    <location>
        <begin position="39"/>
        <end position="58"/>
    </location>
</feature>
<feature type="transmembrane region" description="Helical" evidence="1">
    <location>
        <begin position="16"/>
        <end position="33"/>
    </location>
</feature>
<proteinExistence type="predicted"/>
<dbReference type="EMBL" id="BMPI01000035">
    <property type="protein sequence ID" value="GGM53798.1"/>
    <property type="molecule type" value="Genomic_DNA"/>
</dbReference>
<name>A0A917U300_9ACTN</name>
<organism evidence="2 3">
    <name type="scientific">Dactylosporangium sucinum</name>
    <dbReference type="NCBI Taxonomy" id="1424081"/>
    <lineage>
        <taxon>Bacteria</taxon>
        <taxon>Bacillati</taxon>
        <taxon>Actinomycetota</taxon>
        <taxon>Actinomycetes</taxon>
        <taxon>Micromonosporales</taxon>
        <taxon>Micromonosporaceae</taxon>
        <taxon>Dactylosporangium</taxon>
    </lineage>
</organism>
<evidence type="ECO:0000313" key="3">
    <source>
        <dbReference type="Proteomes" id="UP000642070"/>
    </source>
</evidence>
<keyword evidence="1" id="KW-0472">Membrane</keyword>
<accession>A0A917U300</accession>
<evidence type="ECO:0000313" key="2">
    <source>
        <dbReference type="EMBL" id="GGM53798.1"/>
    </source>
</evidence>
<keyword evidence="1" id="KW-0812">Transmembrane</keyword>